<dbReference type="EMBL" id="CP087714">
    <property type="protein sequence ID" value="XAT63086.1"/>
    <property type="molecule type" value="Genomic_DNA"/>
</dbReference>
<proteinExistence type="predicted"/>
<evidence type="ECO:0000313" key="2">
    <source>
        <dbReference type="Proteomes" id="UP001492541"/>
    </source>
</evidence>
<name>A0ABZ3H3A8_GEOAI</name>
<evidence type="ECO:0000313" key="1">
    <source>
        <dbReference type="EMBL" id="XAT63086.1"/>
    </source>
</evidence>
<dbReference type="Proteomes" id="UP001492541">
    <property type="component" value="Chromosome"/>
</dbReference>
<dbReference type="GeneID" id="90449508"/>
<protein>
    <submittedName>
        <fullName evidence="1">Uncharacterized protein</fullName>
    </submittedName>
</protein>
<accession>A0ABZ3H3A8</accession>
<keyword evidence="2" id="KW-1185">Reference proteome</keyword>
<sequence>MNRKGYILTPTGKRILELLEGIERVYKEGVSEEKKFEREAEEFLRPDKK</sequence>
<dbReference type="RefSeq" id="WP_193808236.1">
    <property type="nucleotide sequence ID" value="NZ_CP087714.1"/>
</dbReference>
<reference evidence="1 2" key="1">
    <citation type="submission" date="2021-11" db="EMBL/GenBank/DDBJ databases">
        <title>Whole genome of Geoglobus acetivorans.</title>
        <authorList>
            <person name="Liu D."/>
        </authorList>
    </citation>
    <scope>NUCLEOTIDE SEQUENCE [LARGE SCALE GENOMIC DNA]</scope>
    <source>
        <strain evidence="1 2">SBH6</strain>
    </source>
</reference>
<organism evidence="1 2">
    <name type="scientific">Geoglobus acetivorans</name>
    <dbReference type="NCBI Taxonomy" id="565033"/>
    <lineage>
        <taxon>Archaea</taxon>
        <taxon>Methanobacteriati</taxon>
        <taxon>Methanobacteriota</taxon>
        <taxon>Archaeoglobi</taxon>
        <taxon>Archaeoglobales</taxon>
        <taxon>Archaeoglobaceae</taxon>
        <taxon>Geoglobus</taxon>
    </lineage>
</organism>
<gene>
    <name evidence="1" type="ORF">LPQ35_07425</name>
</gene>